<gene>
    <name evidence="2" type="ORF">BJX66DRAFT_349431</name>
</gene>
<proteinExistence type="predicted"/>
<protein>
    <submittedName>
        <fullName evidence="2">Uncharacterized protein</fullName>
    </submittedName>
</protein>
<evidence type="ECO:0000313" key="3">
    <source>
        <dbReference type="Proteomes" id="UP001610563"/>
    </source>
</evidence>
<accession>A0ABR4FJI0</accession>
<reference evidence="2 3" key="1">
    <citation type="submission" date="2024-07" db="EMBL/GenBank/DDBJ databases">
        <title>Section-level genome sequencing and comparative genomics of Aspergillus sections Usti and Cavernicolus.</title>
        <authorList>
            <consortium name="Lawrence Berkeley National Laboratory"/>
            <person name="Nybo J.L."/>
            <person name="Vesth T.C."/>
            <person name="Theobald S."/>
            <person name="Frisvad J.C."/>
            <person name="Larsen T.O."/>
            <person name="Kjaerboelling I."/>
            <person name="Rothschild-Mancinelli K."/>
            <person name="Lyhne E.K."/>
            <person name="Kogle M.E."/>
            <person name="Barry K."/>
            <person name="Clum A."/>
            <person name="Na H."/>
            <person name="Ledsgaard L."/>
            <person name="Lin J."/>
            <person name="Lipzen A."/>
            <person name="Kuo A."/>
            <person name="Riley R."/>
            <person name="Mondo S."/>
            <person name="Labutti K."/>
            <person name="Haridas S."/>
            <person name="Pangalinan J."/>
            <person name="Salamov A.A."/>
            <person name="Simmons B.A."/>
            <person name="Magnuson J.K."/>
            <person name="Chen J."/>
            <person name="Drula E."/>
            <person name="Henrissat B."/>
            <person name="Wiebenga A."/>
            <person name="Lubbers R.J."/>
            <person name="Gomes A.C."/>
            <person name="Makela M.R."/>
            <person name="Stajich J."/>
            <person name="Grigoriev I.V."/>
            <person name="Mortensen U.H."/>
            <person name="De Vries R.P."/>
            <person name="Baker S.E."/>
            <person name="Andersen M.R."/>
        </authorList>
    </citation>
    <scope>NUCLEOTIDE SEQUENCE [LARGE SCALE GENOMIC DNA]</scope>
    <source>
        <strain evidence="2 3">CBS 209.92</strain>
    </source>
</reference>
<feature type="transmembrane region" description="Helical" evidence="1">
    <location>
        <begin position="308"/>
        <end position="328"/>
    </location>
</feature>
<feature type="transmembrane region" description="Helical" evidence="1">
    <location>
        <begin position="188"/>
        <end position="208"/>
    </location>
</feature>
<feature type="transmembrane region" description="Helical" evidence="1">
    <location>
        <begin position="228"/>
        <end position="249"/>
    </location>
</feature>
<keyword evidence="1" id="KW-0812">Transmembrane</keyword>
<feature type="transmembrane region" description="Helical" evidence="1">
    <location>
        <begin position="44"/>
        <end position="65"/>
    </location>
</feature>
<name>A0ABR4FJI0_9EURO</name>
<dbReference type="EMBL" id="JBFTWV010000239">
    <property type="protein sequence ID" value="KAL2783412.1"/>
    <property type="molecule type" value="Genomic_DNA"/>
</dbReference>
<evidence type="ECO:0000256" key="1">
    <source>
        <dbReference type="SAM" id="Phobius"/>
    </source>
</evidence>
<keyword evidence="1" id="KW-1133">Transmembrane helix</keyword>
<organism evidence="2 3">
    <name type="scientific">Aspergillus keveii</name>
    <dbReference type="NCBI Taxonomy" id="714993"/>
    <lineage>
        <taxon>Eukaryota</taxon>
        <taxon>Fungi</taxon>
        <taxon>Dikarya</taxon>
        <taxon>Ascomycota</taxon>
        <taxon>Pezizomycotina</taxon>
        <taxon>Eurotiomycetes</taxon>
        <taxon>Eurotiomycetidae</taxon>
        <taxon>Eurotiales</taxon>
        <taxon>Aspergillaceae</taxon>
        <taxon>Aspergillus</taxon>
        <taxon>Aspergillus subgen. Nidulantes</taxon>
    </lineage>
</organism>
<dbReference type="Proteomes" id="UP001610563">
    <property type="component" value="Unassembled WGS sequence"/>
</dbReference>
<keyword evidence="1" id="KW-0472">Membrane</keyword>
<evidence type="ECO:0000313" key="2">
    <source>
        <dbReference type="EMBL" id="KAL2783412.1"/>
    </source>
</evidence>
<sequence length="338" mass="37343">MNRTLNARDSGNEFDGSDFSNNLFSDLAPLLTLFGEQMGLADDILLAMVPLGIITCIVSAVRVGGRKWLKALVGRARESRAAAEIELLSSTSDAVCELWSGSEIVRERGRPMTKEFIYHRLTDHTSITNLLDKRIVYDLRTACLDDLLRIKPSRYLSREDTAVARLMQQAPNLTLNITSATASPVAKWCFALFGILMQLGVFVIASLVTHHWKMGGRGSSSTVVEYGFPLFVIGSVLLSTGVFLCSYIIESITEENDVFLMYPKKDDAVVRIQCGCTVGDQQFDSYAIRNGKGNTTIRTSRIQNNHDFSVASIVATCLSLTGYIIQFVGRKLILDVVH</sequence>
<comment type="caution">
    <text evidence="2">The sequence shown here is derived from an EMBL/GenBank/DDBJ whole genome shotgun (WGS) entry which is preliminary data.</text>
</comment>
<keyword evidence="3" id="KW-1185">Reference proteome</keyword>